<accession>A0AA36AV48</accession>
<sequence length="78" mass="8874">MIQKKKPYNFIIHNLNLSLETFSPFGKILGDTKLGTKPLTLHKLMTTTFLSNHGNVQDISTDYVSVAVNVYHCSHWIL</sequence>
<proteinExistence type="predicted"/>
<keyword evidence="2" id="KW-1185">Reference proteome</keyword>
<dbReference type="Proteomes" id="UP001162480">
    <property type="component" value="Chromosome 4"/>
</dbReference>
<evidence type="ECO:0000313" key="2">
    <source>
        <dbReference type="Proteomes" id="UP001162480"/>
    </source>
</evidence>
<dbReference type="EMBL" id="OX597817">
    <property type="protein sequence ID" value="CAI9721842.1"/>
    <property type="molecule type" value="Genomic_DNA"/>
</dbReference>
<evidence type="ECO:0000313" key="1">
    <source>
        <dbReference type="EMBL" id="CAI9721842.1"/>
    </source>
</evidence>
<dbReference type="AlphaFoldDB" id="A0AA36AV48"/>
<gene>
    <name evidence="1" type="ORF">OCTVUL_1B018498</name>
</gene>
<reference evidence="1" key="1">
    <citation type="submission" date="2023-08" db="EMBL/GenBank/DDBJ databases">
        <authorList>
            <person name="Alioto T."/>
            <person name="Alioto T."/>
            <person name="Gomez Garrido J."/>
        </authorList>
    </citation>
    <scope>NUCLEOTIDE SEQUENCE</scope>
</reference>
<name>A0AA36AV48_OCTVU</name>
<protein>
    <submittedName>
        <fullName evidence="1">Uncharacterized protein</fullName>
    </submittedName>
</protein>
<organism evidence="1 2">
    <name type="scientific">Octopus vulgaris</name>
    <name type="common">Common octopus</name>
    <dbReference type="NCBI Taxonomy" id="6645"/>
    <lineage>
        <taxon>Eukaryota</taxon>
        <taxon>Metazoa</taxon>
        <taxon>Spiralia</taxon>
        <taxon>Lophotrochozoa</taxon>
        <taxon>Mollusca</taxon>
        <taxon>Cephalopoda</taxon>
        <taxon>Coleoidea</taxon>
        <taxon>Octopodiformes</taxon>
        <taxon>Octopoda</taxon>
        <taxon>Incirrata</taxon>
        <taxon>Octopodidae</taxon>
        <taxon>Octopus</taxon>
    </lineage>
</organism>